<reference evidence="2 3" key="1">
    <citation type="submission" date="2016-07" db="EMBL/GenBank/DDBJ databases">
        <authorList>
            <consortium name="Pathogen Informatics"/>
        </authorList>
    </citation>
    <scope>NUCLEOTIDE SEQUENCE [LARGE SCALE GENOMIC DNA]</scope>
</reference>
<protein>
    <submittedName>
        <fullName evidence="2">VIR protein</fullName>
    </submittedName>
</protein>
<dbReference type="Pfam" id="PF05795">
    <property type="entry name" value="Plasmodium_Vir"/>
    <property type="match status" value="1"/>
</dbReference>
<name>A0A1G4HG07_PLAVI</name>
<keyword evidence="1" id="KW-0812">Transmembrane</keyword>
<keyword evidence="1" id="KW-0472">Membrane</keyword>
<dbReference type="Proteomes" id="UP000305196">
    <property type="component" value="Chromosome 11"/>
</dbReference>
<gene>
    <name evidence="2" type="ORF">PVC01_110054100</name>
</gene>
<dbReference type="VEuPathDB" id="PlasmoDB:PVPAM_110053300"/>
<dbReference type="VEuPathDB" id="PlasmoDB:PVX_124710"/>
<evidence type="ECO:0000313" key="3">
    <source>
        <dbReference type="Proteomes" id="UP000305196"/>
    </source>
</evidence>
<dbReference type="AlphaFoldDB" id="A0A1G4HG07"/>
<dbReference type="EMBL" id="LT615266">
    <property type="protein sequence ID" value="SCO73851.1"/>
    <property type="molecule type" value="Genomic_DNA"/>
</dbReference>
<evidence type="ECO:0000256" key="1">
    <source>
        <dbReference type="SAM" id="Phobius"/>
    </source>
</evidence>
<proteinExistence type="predicted"/>
<organism evidence="2 3">
    <name type="scientific">Plasmodium vivax</name>
    <name type="common">malaria parasite P. vivax</name>
    <dbReference type="NCBI Taxonomy" id="5855"/>
    <lineage>
        <taxon>Eukaryota</taxon>
        <taxon>Sar</taxon>
        <taxon>Alveolata</taxon>
        <taxon>Apicomplexa</taxon>
        <taxon>Aconoidasida</taxon>
        <taxon>Haemosporida</taxon>
        <taxon>Plasmodiidae</taxon>
        <taxon>Plasmodium</taxon>
        <taxon>Plasmodium (Plasmodium)</taxon>
    </lineage>
</organism>
<dbReference type="VEuPathDB" id="PlasmoDB:PVW1_060031100"/>
<keyword evidence="1" id="KW-1133">Transmembrane helix</keyword>
<sequence>MKESNLKHLPSDKFYVELNNKKVVDISNSCKNFSTLLPQNEKIQTICTQLITNIFYFRDVHSKNGSFLDKHCYDLNYWLHDQLSMFLGRKANNANIYALFTEFKKVWESLINQELFDNTDYICMPKPELFKIPLVKYMKYFLDYLENYETIKNEITTSGEKPNNYCPYISESVQLYHAFKALCSTVLNKYCNKYVKDYTEYNPRTLLHMLSCEGGETSNILHNKGFMPEKLNFQRFNPNSMIPGLSHIPDLPNVLMQSLSGLMENGIGPLNLESLLNTFPSLSNMINSSAYKQYVTPFFYGIVSLIFFFIFYKCRSCFFCFNIFNRRRRRRGYLSNFVPTDFMGGPFGLPSPMMPMNPYSLPYQSM</sequence>
<evidence type="ECO:0000313" key="2">
    <source>
        <dbReference type="EMBL" id="SCO73851.1"/>
    </source>
</evidence>
<feature type="transmembrane region" description="Helical" evidence="1">
    <location>
        <begin position="298"/>
        <end position="324"/>
    </location>
</feature>
<dbReference type="VEuPathDB" id="PlasmoDB:PVP01_1148500"/>
<accession>A0A1G4HG07</accession>
<dbReference type="InterPro" id="IPR008780">
    <property type="entry name" value="Plasmodium_Vir"/>
</dbReference>